<feature type="compositionally biased region" description="Low complexity" evidence="1">
    <location>
        <begin position="146"/>
        <end position="174"/>
    </location>
</feature>
<evidence type="ECO:0000313" key="3">
    <source>
        <dbReference type="EMBL" id="KAL0958700.1"/>
    </source>
</evidence>
<dbReference type="Proteomes" id="UP001556367">
    <property type="component" value="Unassembled WGS sequence"/>
</dbReference>
<reference evidence="4" key="1">
    <citation type="submission" date="2024-06" db="EMBL/GenBank/DDBJ databases">
        <title>Multi-omics analyses provide insights into the biosynthesis of the anticancer antibiotic pleurotin in Hohenbuehelia grisea.</title>
        <authorList>
            <person name="Weaver J.A."/>
            <person name="Alberti F."/>
        </authorList>
    </citation>
    <scope>NUCLEOTIDE SEQUENCE [LARGE SCALE GENOMIC DNA]</scope>
    <source>
        <strain evidence="4">T-177</strain>
    </source>
</reference>
<comment type="caution">
    <text evidence="3">The sequence shown here is derived from an EMBL/GenBank/DDBJ whole genome shotgun (WGS) entry which is preliminary data.</text>
</comment>
<proteinExistence type="predicted"/>
<keyword evidence="2" id="KW-1133">Transmembrane helix</keyword>
<sequence length="349" mass="37304">MHHQCGMRELAWIDNIMMSYRRRGWTKSHSLGKRWQTKSHLDVQPAPRDSAGTIPQCSQVTLVWDLKPPIHLRVGRSGDVLGSAFQDLGIHTQTFATVTVNLSLGMEFNWFYNTLADQFMLYYAGDFVVGQGDTSCLVSVALSQSSQSSPSTTQSSLSSSSIPTIQSTPPTSQQRAVSSDPPHVQSSQPATSSTRSSLSTVSITASSHQGSVISLTAFTTATVIASTQSLGASPGSSVMPKPRSPSAAVIAGTTVAGVLSLVILGIAVVVCRRRLHRRSLSSYRVSDVATPLMNLSPFRLISPAPSLGAKQPPIHLPPSPSTPDTDLYHTVGSPTHEPEEEDAPPTYRG</sequence>
<keyword evidence="4" id="KW-1185">Reference proteome</keyword>
<evidence type="ECO:0000256" key="1">
    <source>
        <dbReference type="SAM" id="MobiDB-lite"/>
    </source>
</evidence>
<feature type="transmembrane region" description="Helical" evidence="2">
    <location>
        <begin position="247"/>
        <end position="271"/>
    </location>
</feature>
<keyword evidence="2" id="KW-0472">Membrane</keyword>
<gene>
    <name evidence="3" type="ORF">HGRIS_014031</name>
</gene>
<keyword evidence="2" id="KW-0812">Transmembrane</keyword>
<organism evidence="3 4">
    <name type="scientific">Hohenbuehelia grisea</name>
    <dbReference type="NCBI Taxonomy" id="104357"/>
    <lineage>
        <taxon>Eukaryota</taxon>
        <taxon>Fungi</taxon>
        <taxon>Dikarya</taxon>
        <taxon>Basidiomycota</taxon>
        <taxon>Agaricomycotina</taxon>
        <taxon>Agaricomycetes</taxon>
        <taxon>Agaricomycetidae</taxon>
        <taxon>Agaricales</taxon>
        <taxon>Pleurotineae</taxon>
        <taxon>Pleurotaceae</taxon>
        <taxon>Hohenbuehelia</taxon>
    </lineage>
</organism>
<feature type="region of interest" description="Disordered" evidence="1">
    <location>
        <begin position="146"/>
        <end position="197"/>
    </location>
</feature>
<evidence type="ECO:0000256" key="2">
    <source>
        <dbReference type="SAM" id="Phobius"/>
    </source>
</evidence>
<name>A0ABR3JS64_9AGAR</name>
<feature type="compositionally biased region" description="Low complexity" evidence="1">
    <location>
        <begin position="186"/>
        <end position="197"/>
    </location>
</feature>
<evidence type="ECO:0000313" key="4">
    <source>
        <dbReference type="Proteomes" id="UP001556367"/>
    </source>
</evidence>
<feature type="region of interest" description="Disordered" evidence="1">
    <location>
        <begin position="309"/>
        <end position="349"/>
    </location>
</feature>
<accession>A0ABR3JS64</accession>
<protein>
    <submittedName>
        <fullName evidence="3">Uncharacterized protein</fullName>
    </submittedName>
</protein>
<dbReference type="EMBL" id="JASNQZ010000003">
    <property type="protein sequence ID" value="KAL0958700.1"/>
    <property type="molecule type" value="Genomic_DNA"/>
</dbReference>